<dbReference type="EMBL" id="CAEZTO010000002">
    <property type="protein sequence ID" value="CAB4565297.1"/>
    <property type="molecule type" value="Genomic_DNA"/>
</dbReference>
<feature type="transmembrane region" description="Helical" evidence="1">
    <location>
        <begin position="125"/>
        <end position="149"/>
    </location>
</feature>
<dbReference type="GO" id="GO:0015225">
    <property type="term" value="F:biotin transmembrane transporter activity"/>
    <property type="evidence" value="ECO:0007669"/>
    <property type="project" value="InterPro"/>
</dbReference>
<dbReference type="Gene3D" id="1.10.1760.20">
    <property type="match status" value="1"/>
</dbReference>
<feature type="transmembrane region" description="Helical" evidence="1">
    <location>
        <begin position="70"/>
        <end position="89"/>
    </location>
</feature>
<evidence type="ECO:0000313" key="2">
    <source>
        <dbReference type="EMBL" id="CAB4538415.1"/>
    </source>
</evidence>
<feature type="transmembrane region" description="Helical" evidence="1">
    <location>
        <begin position="45"/>
        <end position="63"/>
    </location>
</feature>
<feature type="transmembrane region" description="Helical" evidence="1">
    <location>
        <begin position="95"/>
        <end position="113"/>
    </location>
</feature>
<keyword evidence="1" id="KW-0472">Membrane</keyword>
<dbReference type="PIRSF" id="PIRSF016661">
    <property type="entry name" value="BioY"/>
    <property type="match status" value="1"/>
</dbReference>
<gene>
    <name evidence="2" type="ORF">UFOPK1503_00073</name>
    <name evidence="3" type="ORF">UFOPK1693_00309</name>
</gene>
<dbReference type="GO" id="GO:0005886">
    <property type="term" value="C:plasma membrane"/>
    <property type="evidence" value="ECO:0007669"/>
    <property type="project" value="InterPro"/>
</dbReference>
<dbReference type="PANTHER" id="PTHR34295">
    <property type="entry name" value="BIOTIN TRANSPORTER BIOY"/>
    <property type="match status" value="1"/>
</dbReference>
<evidence type="ECO:0000256" key="1">
    <source>
        <dbReference type="SAM" id="Phobius"/>
    </source>
</evidence>
<protein>
    <submittedName>
        <fullName evidence="2">Unannotated protein</fullName>
    </submittedName>
</protein>
<organism evidence="2">
    <name type="scientific">freshwater metagenome</name>
    <dbReference type="NCBI Taxonomy" id="449393"/>
    <lineage>
        <taxon>unclassified sequences</taxon>
        <taxon>metagenomes</taxon>
        <taxon>ecological metagenomes</taxon>
    </lineage>
</organism>
<dbReference type="EMBL" id="CAEZST010000001">
    <property type="protein sequence ID" value="CAB4538415.1"/>
    <property type="molecule type" value="Genomic_DNA"/>
</dbReference>
<evidence type="ECO:0000313" key="3">
    <source>
        <dbReference type="EMBL" id="CAB4565297.1"/>
    </source>
</evidence>
<reference evidence="2" key="1">
    <citation type="submission" date="2020-05" db="EMBL/GenBank/DDBJ databases">
        <authorList>
            <person name="Chiriac C."/>
            <person name="Salcher M."/>
            <person name="Ghai R."/>
            <person name="Kavagutti S V."/>
        </authorList>
    </citation>
    <scope>NUCLEOTIDE SEQUENCE</scope>
</reference>
<keyword evidence="1" id="KW-0812">Transmembrane</keyword>
<feature type="transmembrane region" description="Helical" evidence="1">
    <location>
        <begin position="155"/>
        <end position="181"/>
    </location>
</feature>
<name>A0A6J6BHW8_9ZZZZ</name>
<dbReference type="AlphaFoldDB" id="A0A6J6BHW8"/>
<keyword evidence="1" id="KW-1133">Transmembrane helix</keyword>
<sequence>MSVIQANLIDHVVPRSKVADLSLVVGGAVLTAIAAQVQIPMYPVPMTLQTLAVLLIAAALGPWRAFSSMSLYVAMGAAGLPVFAGAKSLTQVLPTAGYLLGFAVAAVVVGLIAQRGFAKKPLAVAISYAMGSVIIYFFGAGWLMLGLGLTFEQAFLAGIAPFLIGDAIKASFAAALLPAAWKLVR</sequence>
<dbReference type="PANTHER" id="PTHR34295:SF1">
    <property type="entry name" value="BIOTIN TRANSPORTER BIOY"/>
    <property type="match status" value="1"/>
</dbReference>
<feature type="transmembrane region" description="Helical" evidence="1">
    <location>
        <begin position="21"/>
        <end position="39"/>
    </location>
</feature>
<dbReference type="InterPro" id="IPR003784">
    <property type="entry name" value="BioY"/>
</dbReference>
<accession>A0A6J6BHW8</accession>
<dbReference type="Pfam" id="PF02632">
    <property type="entry name" value="BioY"/>
    <property type="match status" value="1"/>
</dbReference>
<proteinExistence type="predicted"/>